<organism evidence="3 4">
    <name type="scientific">Wenzhouxiangella sediminis</name>
    <dbReference type="NCBI Taxonomy" id="1792836"/>
    <lineage>
        <taxon>Bacteria</taxon>
        <taxon>Pseudomonadati</taxon>
        <taxon>Pseudomonadota</taxon>
        <taxon>Gammaproteobacteria</taxon>
        <taxon>Chromatiales</taxon>
        <taxon>Wenzhouxiangellaceae</taxon>
        <taxon>Wenzhouxiangella</taxon>
    </lineage>
</organism>
<dbReference type="RefSeq" id="WP_116651738.1">
    <property type="nucleotide sequence ID" value="NZ_QUZK01000051.1"/>
</dbReference>
<evidence type="ECO:0000313" key="3">
    <source>
        <dbReference type="EMBL" id="RFF29184.1"/>
    </source>
</evidence>
<protein>
    <submittedName>
        <fullName evidence="3">Uncharacterized protein</fullName>
    </submittedName>
</protein>
<proteinExistence type="predicted"/>
<name>A0A3E1K690_9GAMM</name>
<accession>A0A3E1K690</accession>
<keyword evidence="2" id="KW-1133">Transmembrane helix</keyword>
<feature type="compositionally biased region" description="Basic and acidic residues" evidence="1">
    <location>
        <begin position="77"/>
        <end position="86"/>
    </location>
</feature>
<dbReference type="EMBL" id="QUZK01000051">
    <property type="protein sequence ID" value="RFF29184.1"/>
    <property type="molecule type" value="Genomic_DNA"/>
</dbReference>
<evidence type="ECO:0000256" key="1">
    <source>
        <dbReference type="SAM" id="MobiDB-lite"/>
    </source>
</evidence>
<comment type="caution">
    <text evidence="3">The sequence shown here is derived from an EMBL/GenBank/DDBJ whole genome shotgun (WGS) entry which is preliminary data.</text>
</comment>
<sequence length="86" mass="9118">MRMKIALALVLLLQALPALAYIGPGSGISLLGGLWGVLVAIVLAVGAVLIWPIRYVFRRLKRKFGGAPASEAAESVEAERSTSRSE</sequence>
<reference evidence="3 4" key="1">
    <citation type="submission" date="2018-08" db="EMBL/GenBank/DDBJ databases">
        <title>Wenzhouxiangella salilacus sp. nov., a novel bacterium isolated from a saline lake in Xinjiang Province, China.</title>
        <authorList>
            <person name="Han S."/>
        </authorList>
    </citation>
    <scope>NUCLEOTIDE SEQUENCE [LARGE SCALE GENOMIC DNA]</scope>
    <source>
        <strain evidence="3 4">XDB06</strain>
    </source>
</reference>
<gene>
    <name evidence="3" type="ORF">DZC52_13830</name>
</gene>
<keyword evidence="4" id="KW-1185">Reference proteome</keyword>
<dbReference type="Proteomes" id="UP000260351">
    <property type="component" value="Unassembled WGS sequence"/>
</dbReference>
<evidence type="ECO:0000256" key="2">
    <source>
        <dbReference type="SAM" id="Phobius"/>
    </source>
</evidence>
<evidence type="ECO:0000313" key="4">
    <source>
        <dbReference type="Proteomes" id="UP000260351"/>
    </source>
</evidence>
<keyword evidence="2" id="KW-0812">Transmembrane</keyword>
<feature type="region of interest" description="Disordered" evidence="1">
    <location>
        <begin position="64"/>
        <end position="86"/>
    </location>
</feature>
<feature type="transmembrane region" description="Helical" evidence="2">
    <location>
        <begin position="30"/>
        <end position="53"/>
    </location>
</feature>
<dbReference type="AlphaFoldDB" id="A0A3E1K690"/>
<keyword evidence="2" id="KW-0472">Membrane</keyword>